<sequence>MKNNYNIYFLLKKNLLECEKRLEILEEIMENSQDKLEDKELIFKVENDVLYFQKNFQRLAALKKKFISSLFLISDQSALELEFFGYIKKEYKSMLRYCNKFLVNNIQKYHKIKKLHHTVKAFIDKIQSLNDLINYFFSEKILENSDIEKKLGKIILQLQTTTNTFCIKKLSKKYINILLKLKKNIDSTKKDFIIMISQLSDEKENILNDLKCYEYENDKTIKRKYRDSINKINQYANKLYKILEDYHLDMINQELIIFNYIKIEYGKGIDKFDKEMNLKNETIDKTKEDLAKLIENTNYIHQDYALKTAENKIFIDNLDISITSNSDKNYINSDENERSSQHHAIIMDKEKILTKKNYISTKNTSIFKTHKHMCIVIFMTVILITCLFFRIIYLIKSLLR</sequence>
<evidence type="ECO:0000313" key="3">
    <source>
        <dbReference type="EMBL" id="KAF7675931.1"/>
    </source>
</evidence>
<feature type="coiled-coil region" evidence="1">
    <location>
        <begin position="15"/>
        <end position="42"/>
    </location>
</feature>
<gene>
    <name evidence="3" type="ORF">TCON_2707</name>
</gene>
<feature type="transmembrane region" description="Helical" evidence="2">
    <location>
        <begin position="375"/>
        <end position="395"/>
    </location>
</feature>
<reference evidence="3 4" key="1">
    <citation type="submission" date="2019-01" db="EMBL/GenBank/DDBJ databases">
        <title>Genomes sequencing and comparative genomics of infectious freshwater microsporidia, Cucumispora dikerogammari and Thelohania contejeani.</title>
        <authorList>
            <person name="Cormier A."/>
            <person name="Giraud I."/>
            <person name="Wattier R."/>
            <person name="Teixeira M."/>
            <person name="Grandjean F."/>
            <person name="Rigaud T."/>
            <person name="Cordaux R."/>
        </authorList>
    </citation>
    <scope>NUCLEOTIDE SEQUENCE [LARGE SCALE GENOMIC DNA]</scope>
    <source>
        <strain evidence="3">T1</strain>
        <tissue evidence="3">Spores</tissue>
    </source>
</reference>
<evidence type="ECO:0000256" key="1">
    <source>
        <dbReference type="SAM" id="Coils"/>
    </source>
</evidence>
<dbReference type="EMBL" id="SBIQ01000535">
    <property type="protein sequence ID" value="KAF7675931.1"/>
    <property type="molecule type" value="Genomic_DNA"/>
</dbReference>
<keyword evidence="2" id="KW-0472">Membrane</keyword>
<keyword evidence="4" id="KW-1185">Reference proteome</keyword>
<proteinExistence type="predicted"/>
<evidence type="ECO:0000256" key="2">
    <source>
        <dbReference type="SAM" id="Phobius"/>
    </source>
</evidence>
<comment type="caution">
    <text evidence="3">The sequence shown here is derived from an EMBL/GenBank/DDBJ whole genome shotgun (WGS) entry which is preliminary data.</text>
</comment>
<name>A0ABQ7HVA6_9MICR</name>
<keyword evidence="1" id="KW-0175">Coiled coil</keyword>
<feature type="coiled-coil region" evidence="1">
    <location>
        <begin position="269"/>
        <end position="296"/>
    </location>
</feature>
<organism evidence="3 4">
    <name type="scientific">Astathelohania contejeani</name>
    <dbReference type="NCBI Taxonomy" id="164912"/>
    <lineage>
        <taxon>Eukaryota</taxon>
        <taxon>Fungi</taxon>
        <taxon>Fungi incertae sedis</taxon>
        <taxon>Microsporidia</taxon>
        <taxon>Astathelohaniidae</taxon>
        <taxon>Astathelohania</taxon>
    </lineage>
</organism>
<accession>A0ABQ7HVA6</accession>
<dbReference type="Proteomes" id="UP001516464">
    <property type="component" value="Unassembled WGS sequence"/>
</dbReference>
<evidence type="ECO:0000313" key="4">
    <source>
        <dbReference type="Proteomes" id="UP001516464"/>
    </source>
</evidence>
<protein>
    <submittedName>
        <fullName evidence="3">Uncharacterized protein</fullName>
    </submittedName>
</protein>
<keyword evidence="2" id="KW-0812">Transmembrane</keyword>
<keyword evidence="2" id="KW-1133">Transmembrane helix</keyword>